<feature type="transmembrane region" description="Helical" evidence="1">
    <location>
        <begin position="124"/>
        <end position="144"/>
    </location>
</feature>
<evidence type="ECO:0000313" key="3">
    <source>
        <dbReference type="Proteomes" id="UP000019146"/>
    </source>
</evidence>
<dbReference type="KEGG" id="bcai:K788_0002746"/>
<feature type="transmembrane region" description="Helical" evidence="1">
    <location>
        <begin position="244"/>
        <end position="260"/>
    </location>
</feature>
<evidence type="ECO:0008006" key="4">
    <source>
        <dbReference type="Google" id="ProtNLM"/>
    </source>
</evidence>
<evidence type="ECO:0000313" key="2">
    <source>
        <dbReference type="EMBL" id="ALL66224.1"/>
    </source>
</evidence>
<keyword evidence="1" id="KW-1133">Transmembrane helix</keyword>
<feature type="transmembrane region" description="Helical" evidence="1">
    <location>
        <begin position="359"/>
        <end position="380"/>
    </location>
</feature>
<dbReference type="EMBL" id="CP012747">
    <property type="protein sequence ID" value="ALL66224.1"/>
    <property type="molecule type" value="Genomic_DNA"/>
</dbReference>
<feature type="transmembrane region" description="Helical" evidence="1">
    <location>
        <begin position="195"/>
        <end position="214"/>
    </location>
</feature>
<feature type="transmembrane region" description="Helical" evidence="1">
    <location>
        <begin position="156"/>
        <end position="175"/>
    </location>
</feature>
<dbReference type="GeneID" id="69970214"/>
<feature type="transmembrane region" description="Helical" evidence="1">
    <location>
        <begin position="65"/>
        <end position="85"/>
    </location>
</feature>
<evidence type="ECO:0000256" key="1">
    <source>
        <dbReference type="SAM" id="Phobius"/>
    </source>
</evidence>
<accession>A0A0P0RCW0</accession>
<gene>
    <name evidence="2" type="ORF">K788_0002746</name>
</gene>
<feature type="transmembrane region" description="Helical" evidence="1">
    <location>
        <begin position="267"/>
        <end position="287"/>
    </location>
</feature>
<feature type="transmembrane region" description="Helical" evidence="1">
    <location>
        <begin position="392"/>
        <end position="411"/>
    </location>
</feature>
<name>A0A0P0RCW0_9BURK</name>
<dbReference type="AlphaFoldDB" id="A0A0P0RCW0"/>
<dbReference type="RefSeq" id="WP_035989233.1">
    <property type="nucleotide sequence ID" value="NZ_CP012747.1"/>
</dbReference>
<dbReference type="Proteomes" id="UP000019146">
    <property type="component" value="Chromosome 2"/>
</dbReference>
<proteinExistence type="predicted"/>
<keyword evidence="1" id="KW-0472">Membrane</keyword>
<sequence>MHSIDSSAYETLKPDRSPIRTDAGFKLAAAIVWGALVIGLALSPFADFLSVYAAKGAGAGAGVEARISLLLRGMMTISLMVCLIYGSRTSMGGVRQAAAFAFVVCTTIGSYAFGMLVAHELFEQVVFVLKVFTFFVYPAAMMMLTDRRLAQVQSVAFAALMAYGLSIIVGASLSIDLFRSYQADVQIRSGYKGIIYAQNEAAALVVAATALGYLHALVRGWTWRSMLLVGCMIVASGLTGTKGAMLGATGVTCAYLFARYNAIKASWYAGLVLTVLAIAATSAYFFVPAVNQAVDLSLRYFEYRSGHTDDDVVLTLLLSGRNLKLANVWTNVQANGYIALLTGGHPVVRYMVELDVFDLLLAFGVPIFVIYAIALTRTFIRRGAHRRANRFAHLFFVVLIGMACTAGHVLGSAVVSPYLALIAVVIRRAVPATRGV</sequence>
<organism evidence="2 3">
    <name type="scientific">Paraburkholderia caribensis MBA4</name>
    <dbReference type="NCBI Taxonomy" id="1323664"/>
    <lineage>
        <taxon>Bacteria</taxon>
        <taxon>Pseudomonadati</taxon>
        <taxon>Pseudomonadota</taxon>
        <taxon>Betaproteobacteria</taxon>
        <taxon>Burkholderiales</taxon>
        <taxon>Burkholderiaceae</taxon>
        <taxon>Paraburkholderia</taxon>
    </lineage>
</organism>
<feature type="transmembrane region" description="Helical" evidence="1">
    <location>
        <begin position="23"/>
        <end position="45"/>
    </location>
</feature>
<keyword evidence="1" id="KW-0812">Transmembrane</keyword>
<reference evidence="2 3" key="1">
    <citation type="journal article" date="2014" name="Genome Announc.">
        <title>Draft Genome Sequence of the Haloacid-Degrading Burkholderia caribensis Strain MBA4.</title>
        <authorList>
            <person name="Pan Y."/>
            <person name="Kong K.F."/>
            <person name="Tsang J.S."/>
        </authorList>
    </citation>
    <scope>NUCLEOTIDE SEQUENCE [LARGE SCALE GENOMIC DNA]</scope>
    <source>
        <strain evidence="2 3">MBA4</strain>
    </source>
</reference>
<feature type="transmembrane region" description="Helical" evidence="1">
    <location>
        <begin position="97"/>
        <end position="118"/>
    </location>
</feature>
<protein>
    <recommendedName>
        <fullName evidence="4">O-antigen ligase like membrane protein</fullName>
    </recommendedName>
</protein>